<dbReference type="PIRSF" id="PIRSF010376">
    <property type="entry name" value="IspE"/>
    <property type="match status" value="1"/>
</dbReference>
<evidence type="ECO:0000256" key="7">
    <source>
        <dbReference type="ARBA" id="ARBA00022840"/>
    </source>
</evidence>
<dbReference type="GO" id="GO:0050515">
    <property type="term" value="F:4-(cytidine 5'-diphospho)-2-C-methyl-D-erythritol kinase activity"/>
    <property type="evidence" value="ECO:0007669"/>
    <property type="project" value="UniProtKB-UniRule"/>
</dbReference>
<gene>
    <name evidence="9" type="primary">ispE</name>
    <name evidence="12" type="ORF">SAMN03080601_02275</name>
</gene>
<keyword evidence="5 9" id="KW-0547">Nucleotide-binding</keyword>
<feature type="active site" evidence="9">
    <location>
        <position position="49"/>
    </location>
</feature>
<dbReference type="UniPathway" id="UPA00056">
    <property type="reaction ID" value="UER00094"/>
</dbReference>
<dbReference type="PANTHER" id="PTHR43527">
    <property type="entry name" value="4-DIPHOSPHOCYTIDYL-2-C-METHYL-D-ERYTHRITOL KINASE, CHLOROPLASTIC"/>
    <property type="match status" value="1"/>
</dbReference>
<evidence type="ECO:0000256" key="1">
    <source>
        <dbReference type="ARBA" id="ARBA00009684"/>
    </source>
</evidence>
<reference evidence="13" key="1">
    <citation type="submission" date="2017-02" db="EMBL/GenBank/DDBJ databases">
        <authorList>
            <person name="Varghese N."/>
            <person name="Submissions S."/>
        </authorList>
    </citation>
    <scope>NUCLEOTIDE SEQUENCE [LARGE SCALE GENOMIC DNA]</scope>
    <source>
        <strain evidence="13">DSM 24412</strain>
    </source>
</reference>
<dbReference type="EC" id="2.7.1.148" evidence="2 9"/>
<dbReference type="Gene3D" id="3.30.230.10">
    <property type="match status" value="1"/>
</dbReference>
<evidence type="ECO:0000256" key="8">
    <source>
        <dbReference type="ARBA" id="ARBA00032554"/>
    </source>
</evidence>
<dbReference type="Gene3D" id="3.30.70.890">
    <property type="entry name" value="GHMP kinase, C-terminal domain"/>
    <property type="match status" value="1"/>
</dbReference>
<dbReference type="InterPro" id="IPR036554">
    <property type="entry name" value="GHMP_kinase_C_sf"/>
</dbReference>
<protein>
    <recommendedName>
        <fullName evidence="3 9">4-diphosphocytidyl-2-C-methyl-D-erythritol kinase</fullName>
        <shortName evidence="9">CMK</shortName>
        <ecNumber evidence="2 9">2.7.1.148</ecNumber>
    </recommendedName>
    <alternativeName>
        <fullName evidence="8 9">4-(cytidine-5'-diphospho)-2-C-methyl-D-erythritol kinase</fullName>
    </alternativeName>
</protein>
<evidence type="ECO:0000313" key="13">
    <source>
        <dbReference type="Proteomes" id="UP000191055"/>
    </source>
</evidence>
<organism evidence="12 13">
    <name type="scientific">Alkalitalea saponilacus</name>
    <dbReference type="NCBI Taxonomy" id="889453"/>
    <lineage>
        <taxon>Bacteria</taxon>
        <taxon>Pseudomonadati</taxon>
        <taxon>Bacteroidota</taxon>
        <taxon>Bacteroidia</taxon>
        <taxon>Marinilabiliales</taxon>
        <taxon>Marinilabiliaceae</taxon>
        <taxon>Alkalitalea</taxon>
    </lineage>
</organism>
<dbReference type="HAMAP" id="MF_00061">
    <property type="entry name" value="IspE"/>
    <property type="match status" value="1"/>
</dbReference>
<keyword evidence="13" id="KW-1185">Reference proteome</keyword>
<dbReference type="SUPFAM" id="SSF55060">
    <property type="entry name" value="GHMP Kinase, C-terminal domain"/>
    <property type="match status" value="1"/>
</dbReference>
<dbReference type="NCBIfam" id="TIGR00154">
    <property type="entry name" value="ispE"/>
    <property type="match status" value="1"/>
</dbReference>
<dbReference type="InterPro" id="IPR013750">
    <property type="entry name" value="GHMP_kinase_C_dom"/>
</dbReference>
<name>A0A1T5HFN0_9BACT</name>
<keyword evidence="6 9" id="KW-0418">Kinase</keyword>
<evidence type="ECO:0000256" key="9">
    <source>
        <dbReference type="HAMAP-Rule" id="MF_00061"/>
    </source>
</evidence>
<feature type="domain" description="GHMP kinase N-terminal" evidence="10">
    <location>
        <begin position="107"/>
        <end position="181"/>
    </location>
</feature>
<evidence type="ECO:0000256" key="6">
    <source>
        <dbReference type="ARBA" id="ARBA00022777"/>
    </source>
</evidence>
<keyword evidence="9" id="KW-0414">Isoprene biosynthesis</keyword>
<evidence type="ECO:0000259" key="10">
    <source>
        <dbReference type="Pfam" id="PF00288"/>
    </source>
</evidence>
<feature type="binding site" evidence="9">
    <location>
        <begin position="134"/>
        <end position="144"/>
    </location>
    <ligand>
        <name>ATP</name>
        <dbReference type="ChEBI" id="CHEBI:30616"/>
    </ligand>
</feature>
<sequence>MGIKTISEIHINNRLTELLTIGAFDLKITTFVFGCFIKISRMIVFPNAKINLGLNIVSKRNDGYHNLETIFFPVNKWNDVLEVIPSTQNTDEFSVSGLKIDGAANNNLCLKALEYMRQHTSIPPLKIHLHKVIPFGAGLGGGSADAAFMLKLLNEQFQKNFSYSVLEKMAATLGADCPFFIKNQAVMARGIGNEFSEISLQLKSLWLLIVAPGIHVSTAEAYGGIIPKSPSIPINAIITKPVEEWRKFLKNDFEDTVFRKYPAIADIKENLYRNGAIYASMSGSGSAVYGLFKDKPEIIWSSSYVTHLEEIS</sequence>
<evidence type="ECO:0000256" key="4">
    <source>
        <dbReference type="ARBA" id="ARBA00022679"/>
    </source>
</evidence>
<dbReference type="Pfam" id="PF08544">
    <property type="entry name" value="GHMP_kinases_C"/>
    <property type="match status" value="1"/>
</dbReference>
<dbReference type="SUPFAM" id="SSF54211">
    <property type="entry name" value="Ribosomal protein S5 domain 2-like"/>
    <property type="match status" value="1"/>
</dbReference>
<keyword evidence="4 9" id="KW-0808">Transferase</keyword>
<dbReference type="InterPro" id="IPR004424">
    <property type="entry name" value="IspE"/>
</dbReference>
<evidence type="ECO:0000256" key="3">
    <source>
        <dbReference type="ARBA" id="ARBA00017473"/>
    </source>
</evidence>
<dbReference type="AlphaFoldDB" id="A0A1T5HFN0"/>
<feature type="domain" description="GHMP kinase C-terminal" evidence="11">
    <location>
        <begin position="242"/>
        <end position="297"/>
    </location>
</feature>
<dbReference type="GO" id="GO:0019288">
    <property type="term" value="P:isopentenyl diphosphate biosynthetic process, methylerythritol 4-phosphate pathway"/>
    <property type="evidence" value="ECO:0007669"/>
    <property type="project" value="UniProtKB-UniRule"/>
</dbReference>
<feature type="active site" evidence="9">
    <location>
        <position position="176"/>
    </location>
</feature>
<comment type="similarity">
    <text evidence="1 9">Belongs to the GHMP kinase family. IspE subfamily.</text>
</comment>
<evidence type="ECO:0000256" key="2">
    <source>
        <dbReference type="ARBA" id="ARBA00012052"/>
    </source>
</evidence>
<dbReference type="EMBL" id="FUYV01000013">
    <property type="protein sequence ID" value="SKC19476.1"/>
    <property type="molecule type" value="Genomic_DNA"/>
</dbReference>
<dbReference type="InterPro" id="IPR006204">
    <property type="entry name" value="GHMP_kinase_N_dom"/>
</dbReference>
<evidence type="ECO:0000256" key="5">
    <source>
        <dbReference type="ARBA" id="ARBA00022741"/>
    </source>
</evidence>
<dbReference type="PANTHER" id="PTHR43527:SF2">
    <property type="entry name" value="4-DIPHOSPHOCYTIDYL-2-C-METHYL-D-ERYTHRITOL KINASE, CHLOROPLASTIC"/>
    <property type="match status" value="1"/>
</dbReference>
<evidence type="ECO:0000313" key="12">
    <source>
        <dbReference type="EMBL" id="SKC19476.1"/>
    </source>
</evidence>
<dbReference type="InterPro" id="IPR014721">
    <property type="entry name" value="Ribsml_uS5_D2-typ_fold_subgr"/>
</dbReference>
<comment type="pathway">
    <text evidence="9">Isoprenoid biosynthesis; isopentenyl diphosphate biosynthesis via DXP pathway; isopentenyl diphosphate from 1-deoxy-D-xylulose 5-phosphate: step 3/6.</text>
</comment>
<comment type="catalytic activity">
    <reaction evidence="9">
        <text>4-CDP-2-C-methyl-D-erythritol + ATP = 4-CDP-2-C-methyl-D-erythritol 2-phosphate + ADP + H(+)</text>
        <dbReference type="Rhea" id="RHEA:18437"/>
        <dbReference type="ChEBI" id="CHEBI:15378"/>
        <dbReference type="ChEBI" id="CHEBI:30616"/>
        <dbReference type="ChEBI" id="CHEBI:57823"/>
        <dbReference type="ChEBI" id="CHEBI:57919"/>
        <dbReference type="ChEBI" id="CHEBI:456216"/>
        <dbReference type="EC" id="2.7.1.148"/>
    </reaction>
</comment>
<proteinExistence type="inferred from homology"/>
<dbReference type="GO" id="GO:0016114">
    <property type="term" value="P:terpenoid biosynthetic process"/>
    <property type="evidence" value="ECO:0007669"/>
    <property type="project" value="UniProtKB-UniRule"/>
</dbReference>
<dbReference type="InterPro" id="IPR020568">
    <property type="entry name" value="Ribosomal_Su5_D2-typ_SF"/>
</dbReference>
<dbReference type="STRING" id="889453.SAMN03080601_02275"/>
<dbReference type="Proteomes" id="UP000191055">
    <property type="component" value="Unassembled WGS sequence"/>
</dbReference>
<comment type="function">
    <text evidence="9">Catalyzes the phosphorylation of the position 2 hydroxy group of 4-diphosphocytidyl-2C-methyl-D-erythritol.</text>
</comment>
<dbReference type="GO" id="GO:0005524">
    <property type="term" value="F:ATP binding"/>
    <property type="evidence" value="ECO:0007669"/>
    <property type="project" value="UniProtKB-UniRule"/>
</dbReference>
<dbReference type="Pfam" id="PF00288">
    <property type="entry name" value="GHMP_kinases_N"/>
    <property type="match status" value="1"/>
</dbReference>
<accession>A0A1T5HFN0</accession>
<keyword evidence="7 9" id="KW-0067">ATP-binding</keyword>
<evidence type="ECO:0000259" key="11">
    <source>
        <dbReference type="Pfam" id="PF08544"/>
    </source>
</evidence>